<evidence type="ECO:0000313" key="5">
    <source>
        <dbReference type="Proteomes" id="UP001210720"/>
    </source>
</evidence>
<comment type="similarity">
    <text evidence="1">Belongs to the N-acetylmuramoyl-L-alanine amidase 2 family.</text>
</comment>
<dbReference type="PANTHER" id="PTHR11022:SF41">
    <property type="entry name" value="PEPTIDOGLYCAN-RECOGNITION PROTEIN LC-RELATED"/>
    <property type="match status" value="1"/>
</dbReference>
<dbReference type="SMART" id="SM00701">
    <property type="entry name" value="PGRP"/>
    <property type="match status" value="1"/>
</dbReference>
<name>A0ABT4XWG0_9RHOB</name>
<dbReference type="Gene3D" id="3.40.80.10">
    <property type="entry name" value="Peptidoglycan recognition protein-like"/>
    <property type="match status" value="1"/>
</dbReference>
<evidence type="ECO:0000259" key="3">
    <source>
        <dbReference type="SMART" id="SM00701"/>
    </source>
</evidence>
<accession>A0ABT4XWG0</accession>
<evidence type="ECO:0000313" key="4">
    <source>
        <dbReference type="EMBL" id="MDA7426281.1"/>
    </source>
</evidence>
<protein>
    <submittedName>
        <fullName evidence="4">Peptidoglycan recognition family protein</fullName>
    </submittedName>
</protein>
<dbReference type="Proteomes" id="UP001210720">
    <property type="component" value="Unassembled WGS sequence"/>
</dbReference>
<dbReference type="CDD" id="cd06583">
    <property type="entry name" value="PGRP"/>
    <property type="match status" value="1"/>
</dbReference>
<dbReference type="InterPro" id="IPR006619">
    <property type="entry name" value="PGRP_domain_met/bac"/>
</dbReference>
<dbReference type="RefSeq" id="WP_271433636.1">
    <property type="nucleotide sequence ID" value="NZ_JAQIOY010000008.1"/>
</dbReference>
<sequence>MILRILALAVLLVVNGVGVVRADALEILDRSQWGAAPAVTQRAKPIENRATGSRRVAAENAMPKRGEARYLTVHHTARTASAKPLAQNLKSFQRQMFSYRIDYGNGTEKQIFLGDLPYHFFISADGSIGEGRELRYAAYSNTTYSTPISQHITVVLDGNFERSEPTQEQLNALIALLDELSARFDIPLENIGGHRDVAQTLCPGKLLTRQMPAIIEAIKARRG</sequence>
<dbReference type="Pfam" id="PF01510">
    <property type="entry name" value="Amidase_2"/>
    <property type="match status" value="1"/>
</dbReference>
<dbReference type="PANTHER" id="PTHR11022">
    <property type="entry name" value="PEPTIDOGLYCAN RECOGNITION PROTEIN"/>
    <property type="match status" value="1"/>
</dbReference>
<dbReference type="SUPFAM" id="SSF55846">
    <property type="entry name" value="N-acetylmuramoyl-L-alanine amidase-like"/>
    <property type="match status" value="1"/>
</dbReference>
<evidence type="ECO:0000256" key="1">
    <source>
        <dbReference type="ARBA" id="ARBA00007553"/>
    </source>
</evidence>
<keyword evidence="5" id="KW-1185">Reference proteome</keyword>
<dbReference type="InterPro" id="IPR036505">
    <property type="entry name" value="Amidase/PGRP_sf"/>
</dbReference>
<organism evidence="4 5">
    <name type="scientific">Thalassococcus lentus</name>
    <dbReference type="NCBI Taxonomy" id="1210524"/>
    <lineage>
        <taxon>Bacteria</taxon>
        <taxon>Pseudomonadati</taxon>
        <taxon>Pseudomonadota</taxon>
        <taxon>Alphaproteobacteria</taxon>
        <taxon>Rhodobacterales</taxon>
        <taxon>Roseobacteraceae</taxon>
        <taxon>Thalassococcus</taxon>
    </lineage>
</organism>
<comment type="caution">
    <text evidence="4">The sequence shown here is derived from an EMBL/GenBank/DDBJ whole genome shotgun (WGS) entry which is preliminary data.</text>
</comment>
<gene>
    <name evidence="4" type="ORF">PFY00_16205</name>
</gene>
<proteinExistence type="inferred from homology"/>
<evidence type="ECO:0000259" key="2">
    <source>
        <dbReference type="SMART" id="SM00644"/>
    </source>
</evidence>
<reference evidence="4 5" key="1">
    <citation type="submission" date="2023-01" db="EMBL/GenBank/DDBJ databases">
        <title>Thalassococcus onchidii sp. nov., isolated from a marine invertebrate from the South China Sea.</title>
        <authorList>
            <person name="Xu S."/>
            <person name="Liu Z."/>
            <person name="Xu Y."/>
        </authorList>
    </citation>
    <scope>NUCLEOTIDE SEQUENCE [LARGE SCALE GENOMIC DNA]</scope>
    <source>
        <strain evidence="4 5">KCTC 32084</strain>
    </source>
</reference>
<feature type="domain" description="N-acetylmuramoyl-L-alanine amidase" evidence="2">
    <location>
        <begin position="56"/>
        <end position="204"/>
    </location>
</feature>
<dbReference type="SMART" id="SM00644">
    <property type="entry name" value="Ami_2"/>
    <property type="match status" value="1"/>
</dbReference>
<dbReference type="EMBL" id="JAQIOY010000008">
    <property type="protein sequence ID" value="MDA7426281.1"/>
    <property type="molecule type" value="Genomic_DNA"/>
</dbReference>
<dbReference type="InterPro" id="IPR015510">
    <property type="entry name" value="PGRP"/>
</dbReference>
<feature type="domain" description="Peptidoglycan recognition protein family" evidence="3">
    <location>
        <begin position="25"/>
        <end position="198"/>
    </location>
</feature>
<dbReference type="InterPro" id="IPR002502">
    <property type="entry name" value="Amidase_domain"/>
</dbReference>